<dbReference type="Proteomes" id="UP001338582">
    <property type="component" value="Chromosome 4"/>
</dbReference>
<keyword evidence="4" id="KW-1185">Reference proteome</keyword>
<dbReference type="FunFam" id="3.30.300.130:FF:000004">
    <property type="entry name" value="cytosolic iron-sulfur assembly component 2A"/>
    <property type="match status" value="1"/>
</dbReference>
<dbReference type="Gene3D" id="6.10.250.1280">
    <property type="match status" value="1"/>
</dbReference>
<accession>A0AAX4HCZ0</accession>
<gene>
    <name evidence="3" type="ORF">PUMCH_003862</name>
</gene>
<comment type="similarity">
    <text evidence="1">Belongs to the MIP18 family.</text>
</comment>
<dbReference type="RefSeq" id="XP_062878888.1">
    <property type="nucleotide sequence ID" value="XM_063022818.1"/>
</dbReference>
<dbReference type="GO" id="GO:0051604">
    <property type="term" value="P:protein maturation"/>
    <property type="evidence" value="ECO:0007669"/>
    <property type="project" value="InterPro"/>
</dbReference>
<evidence type="ECO:0000256" key="2">
    <source>
        <dbReference type="ARBA" id="ARBA00022829"/>
    </source>
</evidence>
<protein>
    <recommendedName>
        <fullName evidence="5">MIP18 family-like domain-containing protein</fullName>
    </recommendedName>
</protein>
<sequence>MSDPINANPTIIDVSALPTRLSNTEEKSSRQQLLDRILALSLSSSDPELPLLTDESSEDEDDELEDTIDAQEVFDLISSISDPEHPLTLAQLAVVNLPDITVTHGNNKNELSEILIKITPTITHCSLATLIGLGIRVRLERSLPPRFRFRILIKEGTHQSENQVNKQLNDKERVAAACENDQLLSVVLQMLSTCK</sequence>
<name>A0AAX4HCZ0_9ASCO</name>
<dbReference type="AlphaFoldDB" id="A0AAX4HCZ0"/>
<dbReference type="PANTHER" id="PTHR12377">
    <property type="entry name" value="CYTOSOLIC IRON-SULFUR ASSEMBLY COMPONENT 2B-RELATED"/>
    <property type="match status" value="1"/>
</dbReference>
<keyword evidence="2" id="KW-0159">Chromosome partition</keyword>
<dbReference type="GO" id="GO:0007059">
    <property type="term" value="P:chromosome segregation"/>
    <property type="evidence" value="ECO:0007669"/>
    <property type="project" value="UniProtKB-KW"/>
</dbReference>
<dbReference type="PANTHER" id="PTHR12377:SF0">
    <property type="entry name" value="CYTOSOLIC IRON-SULFUR ASSEMBLY COMPONENT 2B"/>
    <property type="match status" value="1"/>
</dbReference>
<evidence type="ECO:0000313" key="3">
    <source>
        <dbReference type="EMBL" id="WPK26507.1"/>
    </source>
</evidence>
<dbReference type="GeneID" id="88174925"/>
<dbReference type="KEGG" id="asau:88174925"/>
<evidence type="ECO:0000313" key="4">
    <source>
        <dbReference type="Proteomes" id="UP001338582"/>
    </source>
</evidence>
<dbReference type="EMBL" id="CP138897">
    <property type="protein sequence ID" value="WPK26507.1"/>
    <property type="molecule type" value="Genomic_DNA"/>
</dbReference>
<reference evidence="3 4" key="1">
    <citation type="submission" date="2023-10" db="EMBL/GenBank/DDBJ databases">
        <title>Draft Genome Sequence of Candida saopaulonensis from a very Premature Infant with Sepsis.</title>
        <authorList>
            <person name="Ning Y."/>
            <person name="Dai R."/>
            <person name="Xiao M."/>
            <person name="Xu Y."/>
            <person name="Yan Q."/>
            <person name="Zhang L."/>
        </authorList>
    </citation>
    <scope>NUCLEOTIDE SEQUENCE [LARGE SCALE GENOMIC DNA]</scope>
    <source>
        <strain evidence="3 4">19XY460</strain>
    </source>
</reference>
<dbReference type="InterPro" id="IPR039796">
    <property type="entry name" value="MIP18"/>
</dbReference>
<organism evidence="3 4">
    <name type="scientific">Australozyma saopauloensis</name>
    <dbReference type="NCBI Taxonomy" id="291208"/>
    <lineage>
        <taxon>Eukaryota</taxon>
        <taxon>Fungi</taxon>
        <taxon>Dikarya</taxon>
        <taxon>Ascomycota</taxon>
        <taxon>Saccharomycotina</taxon>
        <taxon>Pichiomycetes</taxon>
        <taxon>Metschnikowiaceae</taxon>
        <taxon>Australozyma</taxon>
    </lineage>
</organism>
<proteinExistence type="inferred from homology"/>
<dbReference type="InterPro" id="IPR034904">
    <property type="entry name" value="FSCA_dom_sf"/>
</dbReference>
<dbReference type="SUPFAM" id="SSF117916">
    <property type="entry name" value="Fe-S cluster assembly (FSCA) domain-like"/>
    <property type="match status" value="1"/>
</dbReference>
<dbReference type="Gene3D" id="3.30.300.130">
    <property type="entry name" value="Fe-S cluster assembly (FSCA)"/>
    <property type="match status" value="1"/>
</dbReference>
<evidence type="ECO:0000256" key="1">
    <source>
        <dbReference type="ARBA" id="ARBA00010381"/>
    </source>
</evidence>
<evidence type="ECO:0008006" key="5">
    <source>
        <dbReference type="Google" id="ProtNLM"/>
    </source>
</evidence>